<dbReference type="RefSeq" id="XP_001330011.1">
    <property type="nucleotide sequence ID" value="XM_001329976.1"/>
</dbReference>
<dbReference type="AlphaFoldDB" id="A2DP27"/>
<dbReference type="Proteomes" id="UP000001542">
    <property type="component" value="Unassembled WGS sequence"/>
</dbReference>
<evidence type="ECO:0000313" key="1">
    <source>
        <dbReference type="EMBL" id="EAY17876.1"/>
    </source>
</evidence>
<dbReference type="EMBL" id="DS113225">
    <property type="protein sequence ID" value="EAY17876.1"/>
    <property type="molecule type" value="Genomic_DNA"/>
</dbReference>
<proteinExistence type="predicted"/>
<dbReference type="GO" id="GO:0006289">
    <property type="term" value="P:nucleotide-excision repair"/>
    <property type="evidence" value="ECO:0007669"/>
    <property type="project" value="InterPro"/>
</dbReference>
<dbReference type="STRING" id="5722.A2DP27"/>
<sequence>MEKLLASNEFQIKTFDNIVAKLNGQEYPGILVFTNGHFLHYVENTDSLTFRFGPDDLENEALSKKSSKDVPLTEKSQSMLRIFNNQTKRNIILSFIGTTCNSDVDQVIEQYKVLKSSPPLPVDNVVDKLKEVIPEELLLNENNELDPKYAKDLLKNNPVLDNLMRTYPELLEDDYLVNFQNQIIAGMSTGRLLPQNIAENTKKEFAKEKKLKFKTGDLNLDNHLVSQIFRKHPEIYTAYQNLVPSKKSEEEFFRKDFIQLLKDAKAKPTPPKPAALESDLTHGQGFIEKVEIEGEELKSLQAYADAISVGNKYDSVQNTMEVLTKTENEIQQTENQPEEVIQIPPHVRYQPSEEELQQFNDAILEMNQLLAASLNKQVEIDQNTWYKALEDMTPDDGLQHVFVESEEDEILQVAIRKAELQIFAHAFWQAVNTHNEEKYKKLGAAIEKIQSVVNQEANNSKLKFLFKDLEFMFRPILEFMHR</sequence>
<dbReference type="GO" id="GO:0005675">
    <property type="term" value="C:transcription factor TFIIH holo complex"/>
    <property type="evidence" value="ECO:0000318"/>
    <property type="project" value="GO_Central"/>
</dbReference>
<evidence type="ECO:0000313" key="2">
    <source>
        <dbReference type="Proteomes" id="UP000001542"/>
    </source>
</evidence>
<gene>
    <name evidence="1" type="ORF">TVAG_011010</name>
</gene>
<dbReference type="VEuPathDB" id="TrichDB:TVAG_011010"/>
<dbReference type="GO" id="GO:0000439">
    <property type="term" value="C:transcription factor TFIIH core complex"/>
    <property type="evidence" value="ECO:0000318"/>
    <property type="project" value="GO_Central"/>
</dbReference>
<dbReference type="InParanoid" id="A2DP27"/>
<dbReference type="PANTHER" id="PTHR12856">
    <property type="entry name" value="TRANSCRIPTION INITIATION FACTOR IIH-RELATED"/>
    <property type="match status" value="1"/>
</dbReference>
<protein>
    <submittedName>
        <fullName evidence="1">Uncharacterized protein</fullName>
    </submittedName>
</protein>
<keyword evidence="2" id="KW-1185">Reference proteome</keyword>
<dbReference type="VEuPathDB" id="TrichDB:TVAGG3_0989270"/>
<accession>A2DP27</accession>
<reference evidence="1" key="1">
    <citation type="submission" date="2006-10" db="EMBL/GenBank/DDBJ databases">
        <authorList>
            <person name="Amadeo P."/>
            <person name="Zhao Q."/>
            <person name="Wortman J."/>
            <person name="Fraser-Liggett C."/>
            <person name="Carlton J."/>
        </authorList>
    </citation>
    <scope>NUCLEOTIDE SEQUENCE</scope>
    <source>
        <strain evidence="1">G3</strain>
    </source>
</reference>
<dbReference type="KEGG" id="tva:4775897"/>
<dbReference type="GO" id="GO:0006281">
    <property type="term" value="P:DNA repair"/>
    <property type="evidence" value="ECO:0000318"/>
    <property type="project" value="GO_Central"/>
</dbReference>
<dbReference type="GO" id="GO:0006360">
    <property type="term" value="P:transcription by RNA polymerase I"/>
    <property type="evidence" value="ECO:0000318"/>
    <property type="project" value="GO_Central"/>
</dbReference>
<dbReference type="GO" id="GO:0006366">
    <property type="term" value="P:transcription by RNA polymerase II"/>
    <property type="evidence" value="ECO:0000318"/>
    <property type="project" value="GO_Central"/>
</dbReference>
<reference evidence="1" key="2">
    <citation type="journal article" date="2007" name="Science">
        <title>Draft genome sequence of the sexually transmitted pathogen Trichomonas vaginalis.</title>
        <authorList>
            <person name="Carlton J.M."/>
            <person name="Hirt R.P."/>
            <person name="Silva J.C."/>
            <person name="Delcher A.L."/>
            <person name="Schatz M."/>
            <person name="Zhao Q."/>
            <person name="Wortman J.R."/>
            <person name="Bidwell S.L."/>
            <person name="Alsmark U.C.M."/>
            <person name="Besteiro S."/>
            <person name="Sicheritz-Ponten T."/>
            <person name="Noel C.J."/>
            <person name="Dacks J.B."/>
            <person name="Foster P.G."/>
            <person name="Simillion C."/>
            <person name="Van de Peer Y."/>
            <person name="Miranda-Saavedra D."/>
            <person name="Barton G.J."/>
            <person name="Westrop G.D."/>
            <person name="Mueller S."/>
            <person name="Dessi D."/>
            <person name="Fiori P.L."/>
            <person name="Ren Q."/>
            <person name="Paulsen I."/>
            <person name="Zhang H."/>
            <person name="Bastida-Corcuera F.D."/>
            <person name="Simoes-Barbosa A."/>
            <person name="Brown M.T."/>
            <person name="Hayes R.D."/>
            <person name="Mukherjee M."/>
            <person name="Okumura C.Y."/>
            <person name="Schneider R."/>
            <person name="Smith A.J."/>
            <person name="Vanacova S."/>
            <person name="Villalvazo M."/>
            <person name="Haas B.J."/>
            <person name="Pertea M."/>
            <person name="Feldblyum T.V."/>
            <person name="Utterback T.R."/>
            <person name="Shu C.L."/>
            <person name="Osoegawa K."/>
            <person name="de Jong P.J."/>
            <person name="Hrdy I."/>
            <person name="Horvathova L."/>
            <person name="Zubacova Z."/>
            <person name="Dolezal P."/>
            <person name="Malik S.B."/>
            <person name="Logsdon J.M. Jr."/>
            <person name="Henze K."/>
            <person name="Gupta A."/>
            <person name="Wang C.C."/>
            <person name="Dunne R.L."/>
            <person name="Upcroft J.A."/>
            <person name="Upcroft P."/>
            <person name="White O."/>
            <person name="Salzberg S.L."/>
            <person name="Tang P."/>
            <person name="Chiu C.-H."/>
            <person name="Lee Y.-S."/>
            <person name="Embley T.M."/>
            <person name="Coombs G.H."/>
            <person name="Mottram J.C."/>
            <person name="Tachezy J."/>
            <person name="Fraser-Liggett C.M."/>
            <person name="Johnson P.J."/>
        </authorList>
    </citation>
    <scope>NUCLEOTIDE SEQUENCE [LARGE SCALE GENOMIC DNA]</scope>
    <source>
        <strain evidence="1">G3</strain>
    </source>
</reference>
<name>A2DP27_TRIV3</name>
<dbReference type="InterPro" id="IPR027079">
    <property type="entry name" value="Tfb1/GTF2H1"/>
</dbReference>
<organism evidence="1 2">
    <name type="scientific">Trichomonas vaginalis (strain ATCC PRA-98 / G3)</name>
    <dbReference type="NCBI Taxonomy" id="412133"/>
    <lineage>
        <taxon>Eukaryota</taxon>
        <taxon>Metamonada</taxon>
        <taxon>Parabasalia</taxon>
        <taxon>Trichomonadida</taxon>
        <taxon>Trichomonadidae</taxon>
        <taxon>Trichomonas</taxon>
    </lineage>
</organism>